<dbReference type="Gene3D" id="2.40.50.140">
    <property type="entry name" value="Nucleic acid-binding proteins"/>
    <property type="match status" value="2"/>
</dbReference>
<organism evidence="11 12">
    <name type="scientific">Lingula anatina</name>
    <name type="common">Brachiopod</name>
    <name type="synonym">Lingula unguis</name>
    <dbReference type="NCBI Taxonomy" id="7574"/>
    <lineage>
        <taxon>Eukaryota</taxon>
        <taxon>Metazoa</taxon>
        <taxon>Spiralia</taxon>
        <taxon>Lophotrochozoa</taxon>
        <taxon>Brachiopoda</taxon>
        <taxon>Linguliformea</taxon>
        <taxon>Lingulata</taxon>
        <taxon>Lingulida</taxon>
        <taxon>Linguloidea</taxon>
        <taxon>Lingulidae</taxon>
        <taxon>Lingula</taxon>
    </lineage>
</organism>
<dbReference type="Proteomes" id="UP000085678">
    <property type="component" value="Unplaced"/>
</dbReference>
<evidence type="ECO:0000313" key="11">
    <source>
        <dbReference type="Proteomes" id="UP000085678"/>
    </source>
</evidence>
<keyword evidence="5" id="KW-0158">Chromosome</keyword>
<dbReference type="SUPFAM" id="SSF50249">
    <property type="entry name" value="Nucleic acid-binding proteins"/>
    <property type="match status" value="2"/>
</dbReference>
<gene>
    <name evidence="12" type="primary">LOC106161917</name>
</gene>
<feature type="compositionally biased region" description="Polar residues" evidence="9">
    <location>
        <begin position="353"/>
        <end position="379"/>
    </location>
</feature>
<evidence type="ECO:0000256" key="3">
    <source>
        <dbReference type="ARBA" id="ARBA00008442"/>
    </source>
</evidence>
<dbReference type="GO" id="GO:0000783">
    <property type="term" value="C:nuclear telomere cap complex"/>
    <property type="evidence" value="ECO:0007669"/>
    <property type="project" value="TreeGrafter"/>
</dbReference>
<dbReference type="Pfam" id="PF02765">
    <property type="entry name" value="POT1"/>
    <property type="match status" value="1"/>
</dbReference>
<feature type="compositionally biased region" description="Basic and acidic residues" evidence="9">
    <location>
        <begin position="385"/>
        <end position="409"/>
    </location>
</feature>
<proteinExistence type="inferred from homology"/>
<dbReference type="InterPro" id="IPR012340">
    <property type="entry name" value="NA-bd_OB-fold"/>
</dbReference>
<evidence type="ECO:0000256" key="2">
    <source>
        <dbReference type="ARBA" id="ARBA00004574"/>
    </source>
</evidence>
<dbReference type="AlphaFoldDB" id="A0A1S3I9A4"/>
<dbReference type="OMA" id="NHVHLAK"/>
<dbReference type="GO" id="GO:0016233">
    <property type="term" value="P:telomere capping"/>
    <property type="evidence" value="ECO:0007669"/>
    <property type="project" value="TreeGrafter"/>
</dbReference>
<feature type="domain" description="Telomeric single stranded DNA binding POT1/Cdc13" evidence="10">
    <location>
        <begin position="19"/>
        <end position="152"/>
    </location>
</feature>
<sequence>MYSCVLWFQVGETNRKYTYVPLSKLTRGATVDVYAVVKFFKPPTKTRGSDYYMVLSLVDPSLADKEKIKCILFAKSATDLPPVQTEGEIVRMHRLKIGTFNGELQGQNGPGFSCIVFSADLEDPIEPKSTTRGYTLTDQDRLKVEELREWSLQGECFSQERDNRCTLGECVVGQYFDLLCQVVGIGEIEVEVGRCVLLQVWDGTEMSSPYHKCDIAKEDIHIDEQLTERVLDFIVDVYVFDDHVPVAQKLKPGQFIMLKNLHAAMYKDEDTRPELSAVPTIELCLHKGTSYGRGIMVMAEGSGLKEEVTCLKDIMNGVCLQLQDEGAPGSPNNPQPSTSTGKSTSPGKMGETANKNSNSMFSRNVILPSSPQPSTSRGVSKSPRKSRDTADQRSSRSEHSIGHSMEPRVENVVIIDESESLDLNSSPSGKDTVGGAQAGGASYSPRKTPHQARKVDRCLLKTASVINGHHHLAISTIQEVLHHSVPHTFRVLAQVLDYQPKQTPYIRLTCPMCHYLAVPDSKWLTEHVPSRVQDKVPYYPCPQCDQRSVSAATSSEWSVTRVTSAGTEVTSTDGQMVVSGQELEYVYMMEFLLEDGTGWLVARIWKQHAVTFLNDISPETLIWQEDGVRFVEGQLKELSPTPGRSEQKPWLECCLLSYNGPDGERLYHIFDTTLALECL</sequence>
<keyword evidence="8" id="KW-0539">Nucleus</keyword>
<dbReference type="OrthoDB" id="2186770at2759"/>
<dbReference type="GO" id="GO:0098505">
    <property type="term" value="F:G-rich strand telomeric DNA binding"/>
    <property type="evidence" value="ECO:0007669"/>
    <property type="project" value="TreeGrafter"/>
</dbReference>
<dbReference type="InterPro" id="IPR032042">
    <property type="entry name" value="POT1PC"/>
</dbReference>
<dbReference type="CDD" id="cd04497">
    <property type="entry name" value="hPOT1_OB1_like"/>
    <property type="match status" value="1"/>
</dbReference>
<keyword evidence="7" id="KW-0238">DNA-binding</keyword>
<evidence type="ECO:0000256" key="7">
    <source>
        <dbReference type="ARBA" id="ARBA00023125"/>
    </source>
</evidence>
<reference evidence="12" key="1">
    <citation type="submission" date="2025-08" db="UniProtKB">
        <authorList>
            <consortium name="RefSeq"/>
        </authorList>
    </citation>
    <scope>IDENTIFICATION</scope>
    <source>
        <tissue evidence="12">Gonads</tissue>
    </source>
</reference>
<dbReference type="FunFam" id="2.40.50.140:FF:000119">
    <property type="entry name" value="Protection of telomeres 1 homolog"/>
    <property type="match status" value="1"/>
</dbReference>
<dbReference type="PANTHER" id="PTHR14513:SF0">
    <property type="entry name" value="PROTECTION OF TELOMERES PROTEIN 1"/>
    <property type="match status" value="1"/>
</dbReference>
<evidence type="ECO:0000256" key="1">
    <source>
        <dbReference type="ARBA" id="ARBA00004123"/>
    </source>
</evidence>
<evidence type="ECO:0000313" key="12">
    <source>
        <dbReference type="RefSeq" id="XP_013394446.1"/>
    </source>
</evidence>
<evidence type="ECO:0000259" key="10">
    <source>
        <dbReference type="SMART" id="SM00976"/>
    </source>
</evidence>
<keyword evidence="11" id="KW-1185">Reference proteome</keyword>
<evidence type="ECO:0000256" key="8">
    <source>
        <dbReference type="ARBA" id="ARBA00023242"/>
    </source>
</evidence>
<comment type="similarity">
    <text evidence="3">Belongs to the telombin family.</text>
</comment>
<accession>A0A1S3I9A4</accession>
<name>A0A1S3I9A4_LINAN</name>
<evidence type="ECO:0000256" key="5">
    <source>
        <dbReference type="ARBA" id="ARBA00022454"/>
    </source>
</evidence>
<dbReference type="Pfam" id="PF16686">
    <property type="entry name" value="POT1PC"/>
    <property type="match status" value="1"/>
</dbReference>
<evidence type="ECO:0000256" key="4">
    <source>
        <dbReference type="ARBA" id="ARBA00015253"/>
    </source>
</evidence>
<feature type="region of interest" description="Disordered" evidence="9">
    <location>
        <begin position="322"/>
        <end position="453"/>
    </location>
</feature>
<keyword evidence="6" id="KW-0779">Telomere</keyword>
<evidence type="ECO:0000256" key="9">
    <source>
        <dbReference type="SAM" id="MobiDB-lite"/>
    </source>
</evidence>
<dbReference type="SMART" id="SM00976">
    <property type="entry name" value="Telo_bind"/>
    <property type="match status" value="1"/>
</dbReference>
<dbReference type="GO" id="GO:0032210">
    <property type="term" value="P:regulation of telomere maintenance via telomerase"/>
    <property type="evidence" value="ECO:0007669"/>
    <property type="project" value="TreeGrafter"/>
</dbReference>
<evidence type="ECO:0000256" key="6">
    <source>
        <dbReference type="ARBA" id="ARBA00022895"/>
    </source>
</evidence>
<dbReference type="GO" id="GO:0010521">
    <property type="term" value="F:telomerase inhibitor activity"/>
    <property type="evidence" value="ECO:0007669"/>
    <property type="project" value="TreeGrafter"/>
</dbReference>
<dbReference type="RefSeq" id="XP_013394446.1">
    <property type="nucleotide sequence ID" value="XM_013538992.2"/>
</dbReference>
<feature type="compositionally biased region" description="Low complexity" evidence="9">
    <location>
        <begin position="336"/>
        <end position="348"/>
    </location>
</feature>
<dbReference type="GeneID" id="106161917"/>
<dbReference type="PANTHER" id="PTHR14513">
    <property type="entry name" value="PROTECTION OF TELOMERES 1"/>
    <property type="match status" value="1"/>
</dbReference>
<protein>
    <recommendedName>
        <fullName evidence="4">Protection of telomeres protein 1</fullName>
    </recommendedName>
</protein>
<dbReference type="InterPro" id="IPR011564">
    <property type="entry name" value="Telomer_end-bd_POT1/Cdc13"/>
</dbReference>
<dbReference type="InParanoid" id="A0A1S3I9A4"/>
<dbReference type="STRING" id="7574.A0A1S3I9A4"/>
<dbReference type="InterPro" id="IPR028389">
    <property type="entry name" value="POT1"/>
</dbReference>
<comment type="subcellular location">
    <subcellularLocation>
        <location evidence="2">Chromosome</location>
        <location evidence="2">Telomere</location>
    </subcellularLocation>
    <subcellularLocation>
        <location evidence="1">Nucleus</location>
    </subcellularLocation>
</comment>
<dbReference type="KEGG" id="lak:106161917"/>